<reference evidence="2" key="1">
    <citation type="submission" date="2022-02" db="EMBL/GenBank/DDBJ databases">
        <title>Emergence and expansion in Europe of a Vibrio aestuarianus clonal complex pathogenic for oysters.</title>
        <authorList>
            <person name="Mesnil A."/>
            <person name="Travers M.-A."/>
        </authorList>
    </citation>
    <scope>NUCLEOTIDE SEQUENCE</scope>
    <source>
        <strain evidence="2">U29</strain>
    </source>
</reference>
<dbReference type="SUPFAM" id="SSF53448">
    <property type="entry name" value="Nucleotide-diphospho-sugar transferases"/>
    <property type="match status" value="1"/>
</dbReference>
<evidence type="ECO:0000259" key="1">
    <source>
        <dbReference type="Pfam" id="PF00535"/>
    </source>
</evidence>
<dbReference type="EMBL" id="CP118709">
    <property type="protein sequence ID" value="WGK81266.1"/>
    <property type="molecule type" value="Genomic_DNA"/>
</dbReference>
<dbReference type="Proteomes" id="UP001239257">
    <property type="component" value="Chromosome 1"/>
</dbReference>
<dbReference type="AlphaFoldDB" id="A0AAX3U239"/>
<gene>
    <name evidence="2" type="ORF">PYE51_11585</name>
</gene>
<dbReference type="InterPro" id="IPR001173">
    <property type="entry name" value="Glyco_trans_2-like"/>
</dbReference>
<dbReference type="PANTHER" id="PTHR22916">
    <property type="entry name" value="GLYCOSYLTRANSFERASE"/>
    <property type="match status" value="1"/>
</dbReference>
<proteinExistence type="predicted"/>
<accession>A0AAX3U239</accession>
<dbReference type="Gene3D" id="3.90.550.10">
    <property type="entry name" value="Spore Coat Polysaccharide Biosynthesis Protein SpsA, Chain A"/>
    <property type="match status" value="1"/>
</dbReference>
<dbReference type="GO" id="GO:0016758">
    <property type="term" value="F:hexosyltransferase activity"/>
    <property type="evidence" value="ECO:0007669"/>
    <property type="project" value="UniProtKB-ARBA"/>
</dbReference>
<evidence type="ECO:0000313" key="3">
    <source>
        <dbReference type="Proteomes" id="UP001239257"/>
    </source>
</evidence>
<organism evidence="2 3">
    <name type="scientific">Vibrio aestuarianus</name>
    <dbReference type="NCBI Taxonomy" id="28171"/>
    <lineage>
        <taxon>Bacteria</taxon>
        <taxon>Pseudomonadati</taxon>
        <taxon>Pseudomonadota</taxon>
        <taxon>Gammaproteobacteria</taxon>
        <taxon>Vibrionales</taxon>
        <taxon>Vibrionaceae</taxon>
        <taxon>Vibrio</taxon>
    </lineage>
</organism>
<dbReference type="InterPro" id="IPR029044">
    <property type="entry name" value="Nucleotide-diphossugar_trans"/>
</dbReference>
<dbReference type="PANTHER" id="PTHR22916:SF3">
    <property type="entry name" value="UDP-GLCNAC:BETAGAL BETA-1,3-N-ACETYLGLUCOSAMINYLTRANSFERASE-LIKE PROTEIN 1"/>
    <property type="match status" value="1"/>
</dbReference>
<feature type="domain" description="Glycosyltransferase 2-like" evidence="1">
    <location>
        <begin position="7"/>
        <end position="136"/>
    </location>
</feature>
<protein>
    <submittedName>
        <fullName evidence="2">Glycosyltransferase family 2 protein</fullName>
    </submittedName>
</protein>
<dbReference type="RefSeq" id="WP_274681393.1">
    <property type="nucleotide sequence ID" value="NZ_CP118709.1"/>
</dbReference>
<evidence type="ECO:0000313" key="2">
    <source>
        <dbReference type="EMBL" id="WGK81266.1"/>
    </source>
</evidence>
<dbReference type="Pfam" id="PF00535">
    <property type="entry name" value="Glycos_transf_2"/>
    <property type="match status" value="1"/>
</dbReference>
<dbReference type="CDD" id="cd00761">
    <property type="entry name" value="Glyco_tranf_GTA_type"/>
    <property type="match status" value="1"/>
</dbReference>
<name>A0AAX3U239_9VIBR</name>
<sequence>MKIDLVSIVSPVFNGKKFIEMTYASILSQTYQNWEWLVVDDGSTDGTRDWLRQVSQQDKRVVVLLNSSNQGAAYARNQAIEAAKGRYIAFLDADDQWKPDKLKLQLKEMDERDLDFCYTSYDLVTNGQTKIGTRHAPISVSYSRLLRCNEVGCSTVIYDVKRLGKVYMPPLRKRQDLGLWLKLIKLGAKNGGVDKSLVKYTVGVNSLSASKWKVLKYQWAVYRQLERLSFTQSLYYFTCYAWNGLIRYRR</sequence>